<dbReference type="AlphaFoldDB" id="T0K483"/>
<sequence length="166" mass="18265">MADFCSAVDSYNDPGIELNQRYVSGAVATDEPHPSFSVDPERYHEISSHPGARLPHAWVKDGEKLISTLYLCGGGAFSILTGVNGQPWREIAKQVSESLDVPINVHVIGHGQRYADSHGEYARVSEVEEDGALLVRPDVYVGWRSKTLTSTSQKELEDAMRQILAL</sequence>
<protein>
    <submittedName>
        <fullName evidence="1">Uncharacterized protein</fullName>
    </submittedName>
</protein>
<dbReference type="EMBL" id="AUWY01000102">
    <property type="protein sequence ID" value="EQB31364.1"/>
    <property type="molecule type" value="Genomic_DNA"/>
</dbReference>
<gene>
    <name evidence="1" type="ORF">M529_15115</name>
</gene>
<dbReference type="PATRIC" id="fig|1346791.3.peg.2909"/>
<dbReference type="eggNOG" id="COG0654">
    <property type="taxonomic scope" value="Bacteria"/>
</dbReference>
<dbReference type="Pfam" id="PF21274">
    <property type="entry name" value="Rng_hyd_C"/>
    <property type="match status" value="1"/>
</dbReference>
<keyword evidence="2" id="KW-1185">Reference proteome</keyword>
<dbReference type="Gene3D" id="3.40.30.120">
    <property type="match status" value="1"/>
</dbReference>
<reference evidence="1 2" key="1">
    <citation type="journal article" date="2013" name="Genome Announc.">
        <title>Draft Genome Sequence of Sphingobium ummariense Strain RL-3, a Hexachlorocyclohexane-Degrading Bacterium.</title>
        <authorList>
            <person name="Kohli P."/>
            <person name="Dua A."/>
            <person name="Sangwan N."/>
            <person name="Oldach P."/>
            <person name="Khurana J.P."/>
            <person name="Lal R."/>
        </authorList>
    </citation>
    <scope>NUCLEOTIDE SEQUENCE [LARGE SCALE GENOMIC DNA]</scope>
    <source>
        <strain evidence="1 2">RL-3</strain>
    </source>
</reference>
<dbReference type="Proteomes" id="UP000015523">
    <property type="component" value="Unassembled WGS sequence"/>
</dbReference>
<evidence type="ECO:0000313" key="1">
    <source>
        <dbReference type="EMBL" id="EQB31364.1"/>
    </source>
</evidence>
<dbReference type="STRING" id="1346791.M529_15115"/>
<evidence type="ECO:0000313" key="2">
    <source>
        <dbReference type="Proteomes" id="UP000015523"/>
    </source>
</evidence>
<accession>T0K483</accession>
<dbReference type="RefSeq" id="WP_021318768.1">
    <property type="nucleotide sequence ID" value="NZ_AUWY01000102.1"/>
</dbReference>
<proteinExistence type="predicted"/>
<comment type="caution">
    <text evidence="1">The sequence shown here is derived from an EMBL/GenBank/DDBJ whole genome shotgun (WGS) entry which is preliminary data.</text>
</comment>
<name>T0K483_9SPHN</name>
<organism evidence="1 2">
    <name type="scientific">Sphingobium ummariense RL-3</name>
    <dbReference type="NCBI Taxonomy" id="1346791"/>
    <lineage>
        <taxon>Bacteria</taxon>
        <taxon>Pseudomonadati</taxon>
        <taxon>Pseudomonadota</taxon>
        <taxon>Alphaproteobacteria</taxon>
        <taxon>Sphingomonadales</taxon>
        <taxon>Sphingomonadaceae</taxon>
        <taxon>Sphingobium</taxon>
    </lineage>
</organism>
<dbReference type="OrthoDB" id="9791689at2"/>